<evidence type="ECO:0000313" key="2">
    <source>
        <dbReference type="Proteomes" id="UP000317484"/>
    </source>
</evidence>
<dbReference type="RefSeq" id="WP_142459492.1">
    <property type="nucleotide sequence ID" value="NZ_FXTJ01000006.1"/>
</dbReference>
<name>A0A521EYV5_9ACTN</name>
<gene>
    <name evidence="1" type="ORF">SAMN06273567_106142</name>
</gene>
<dbReference type="AlphaFoldDB" id="A0A521EYV5"/>
<sequence length="304" mass="33869">MALLNLSPTYALPTTMWALTRAITANGRCTEEELLRQVSPVSLQRAAKDQVPTDESAATTPHCLVALRALRDLGMVRDAEGRLAWIGATPNRYSEFSQQLRNAIFASENFTDVADRRNAKGSRDLLRGLTWFLTKDPTGRPWTWREVFQDPNAGTDDNTRVFVNEIRWNGFRYWVEALGLGESEAVFSDRPGALTPAPTRAVRDTILGIYRKGNEVPVNQLLDDLRERLPVLPGGAIAQALNWSTSDDFLDPATSYALEAGALRGWLRLETRADADRSVLLADLSRTGRHRSVTHVIVKDLIDV</sequence>
<accession>A0A521EYV5</accession>
<dbReference type="InterPro" id="IPR049812">
    <property type="entry name" value="DpdG-like"/>
</dbReference>
<organism evidence="1 2">
    <name type="scientific">Geodermatophilus aquaeductus</name>
    <dbReference type="NCBI Taxonomy" id="1564161"/>
    <lineage>
        <taxon>Bacteria</taxon>
        <taxon>Bacillati</taxon>
        <taxon>Actinomycetota</taxon>
        <taxon>Actinomycetes</taxon>
        <taxon>Geodermatophilales</taxon>
        <taxon>Geodermatophilaceae</taxon>
        <taxon>Geodermatophilus</taxon>
    </lineage>
</organism>
<dbReference type="NCBIfam" id="NF041064">
    <property type="entry name" value="DpdG"/>
    <property type="match status" value="1"/>
</dbReference>
<keyword evidence="2" id="KW-1185">Reference proteome</keyword>
<evidence type="ECO:0000313" key="1">
    <source>
        <dbReference type="EMBL" id="SMO89089.1"/>
    </source>
</evidence>
<protein>
    <submittedName>
        <fullName evidence="1">Uncharacterized protein</fullName>
    </submittedName>
</protein>
<dbReference type="EMBL" id="FXTJ01000006">
    <property type="protein sequence ID" value="SMO89089.1"/>
    <property type="molecule type" value="Genomic_DNA"/>
</dbReference>
<reference evidence="1 2" key="1">
    <citation type="submission" date="2017-05" db="EMBL/GenBank/DDBJ databases">
        <authorList>
            <person name="Varghese N."/>
            <person name="Submissions S."/>
        </authorList>
    </citation>
    <scope>NUCLEOTIDE SEQUENCE [LARGE SCALE GENOMIC DNA]</scope>
    <source>
        <strain evidence="1 2">DSM 46834</strain>
    </source>
</reference>
<dbReference type="Proteomes" id="UP000317484">
    <property type="component" value="Unassembled WGS sequence"/>
</dbReference>
<proteinExistence type="predicted"/>